<dbReference type="Proteomes" id="UP001168146">
    <property type="component" value="Unassembled WGS sequence"/>
</dbReference>
<accession>A0AAN6FJJ3</accession>
<feature type="compositionally biased region" description="Polar residues" evidence="1">
    <location>
        <begin position="1"/>
        <end position="41"/>
    </location>
</feature>
<comment type="caution">
    <text evidence="2">The sequence shown here is derived from an EMBL/GenBank/DDBJ whole genome shotgun (WGS) entry which is preliminary data.</text>
</comment>
<feature type="region of interest" description="Disordered" evidence="1">
    <location>
        <begin position="1"/>
        <end position="131"/>
    </location>
</feature>
<feature type="compositionally biased region" description="Low complexity" evidence="1">
    <location>
        <begin position="42"/>
        <end position="61"/>
    </location>
</feature>
<reference evidence="2" key="1">
    <citation type="submission" date="2021-12" db="EMBL/GenBank/DDBJ databases">
        <title>Black yeast isolated from Biological Soil Crust.</title>
        <authorList>
            <person name="Kurbessoian T."/>
        </authorList>
    </citation>
    <scope>NUCLEOTIDE SEQUENCE</scope>
    <source>
        <strain evidence="2">CCFEE 5208</strain>
    </source>
</reference>
<evidence type="ECO:0000313" key="2">
    <source>
        <dbReference type="EMBL" id="KAK0317732.1"/>
    </source>
</evidence>
<name>A0AAN6FJJ3_9PEZI</name>
<gene>
    <name evidence="2" type="ORF">LTR82_011249</name>
</gene>
<sequence>MSAGQPNAWQSTKGSRAPNSASRTPQNRSGTASPSPQNQTNQSPRQDGGRQQQQQSNSSTGGSNGGQSKGAQQQPEMQDGQHIPANGFNASEVRAALAKEPAPAAYKPAEVTGAGDSGGGAWGPKPNHMANNQPFFVQLAKQIATLEGGG</sequence>
<evidence type="ECO:0000313" key="3">
    <source>
        <dbReference type="Proteomes" id="UP001168146"/>
    </source>
</evidence>
<dbReference type="EMBL" id="JASUXU010000041">
    <property type="protein sequence ID" value="KAK0317732.1"/>
    <property type="molecule type" value="Genomic_DNA"/>
</dbReference>
<feature type="compositionally biased region" description="Low complexity" evidence="1">
    <location>
        <begin position="95"/>
        <end position="114"/>
    </location>
</feature>
<dbReference type="AlphaFoldDB" id="A0AAN6FJJ3"/>
<proteinExistence type="predicted"/>
<organism evidence="2 3">
    <name type="scientific">Friedmanniomyces endolithicus</name>
    <dbReference type="NCBI Taxonomy" id="329885"/>
    <lineage>
        <taxon>Eukaryota</taxon>
        <taxon>Fungi</taxon>
        <taxon>Dikarya</taxon>
        <taxon>Ascomycota</taxon>
        <taxon>Pezizomycotina</taxon>
        <taxon>Dothideomycetes</taxon>
        <taxon>Dothideomycetidae</taxon>
        <taxon>Mycosphaerellales</taxon>
        <taxon>Teratosphaeriaceae</taxon>
        <taxon>Friedmanniomyces</taxon>
    </lineage>
</organism>
<protein>
    <submittedName>
        <fullName evidence="2">Uncharacterized protein</fullName>
    </submittedName>
</protein>
<evidence type="ECO:0000256" key="1">
    <source>
        <dbReference type="SAM" id="MobiDB-lite"/>
    </source>
</evidence>